<dbReference type="Pfam" id="PF00106">
    <property type="entry name" value="adh_short"/>
    <property type="match status" value="1"/>
</dbReference>
<comment type="similarity">
    <text evidence="1 3">Belongs to the short-chain dehydrogenases/reductases (SDR) family.</text>
</comment>
<dbReference type="CDD" id="cd05233">
    <property type="entry name" value="SDR_c"/>
    <property type="match status" value="1"/>
</dbReference>
<evidence type="ECO:0000313" key="5">
    <source>
        <dbReference type="EMBL" id="ARN81117.1"/>
    </source>
</evidence>
<dbReference type="OrthoDB" id="9781689at2"/>
<dbReference type="Proteomes" id="UP000193978">
    <property type="component" value="Chromosome"/>
</dbReference>
<dbReference type="InterPro" id="IPR020904">
    <property type="entry name" value="Sc_DH/Rdtase_CS"/>
</dbReference>
<accession>A0A1W6MU81</accession>
<dbReference type="GO" id="GO:0016020">
    <property type="term" value="C:membrane"/>
    <property type="evidence" value="ECO:0007669"/>
    <property type="project" value="TreeGrafter"/>
</dbReference>
<dbReference type="EMBL" id="CP019948">
    <property type="protein sequence ID" value="ARN81117.1"/>
    <property type="molecule type" value="Genomic_DNA"/>
</dbReference>
<dbReference type="InterPro" id="IPR057326">
    <property type="entry name" value="KR_dom"/>
</dbReference>
<evidence type="ECO:0000256" key="1">
    <source>
        <dbReference type="ARBA" id="ARBA00006484"/>
    </source>
</evidence>
<dbReference type="PRINTS" id="PR00080">
    <property type="entry name" value="SDRFAMILY"/>
</dbReference>
<evidence type="ECO:0000259" key="4">
    <source>
        <dbReference type="SMART" id="SM00822"/>
    </source>
</evidence>
<feature type="domain" description="Ketoreductase" evidence="4">
    <location>
        <begin position="6"/>
        <end position="186"/>
    </location>
</feature>
<evidence type="ECO:0000256" key="3">
    <source>
        <dbReference type="RuleBase" id="RU000363"/>
    </source>
</evidence>
<dbReference type="PROSITE" id="PS00061">
    <property type="entry name" value="ADH_SHORT"/>
    <property type="match status" value="1"/>
</dbReference>
<dbReference type="PANTHER" id="PTHR44196">
    <property type="entry name" value="DEHYDROGENASE/REDUCTASE SDR FAMILY MEMBER 7B"/>
    <property type="match status" value="1"/>
</dbReference>
<dbReference type="SUPFAM" id="SSF51735">
    <property type="entry name" value="NAD(P)-binding Rossmann-fold domains"/>
    <property type="match status" value="1"/>
</dbReference>
<sequence>MQLNGKFALVTGAGSGIGRALAIEASKRGMTLALCGRRPDALAGTLALLDASKAHIVIPADLTRAEDRATIVSRLTEAWGRLDVLVNNAGVVTGGPLEKETDAALEQVVATNVTAPIALTRDLLPLLLAAKPSLVVNIGSMFGDIPYPLFAAYSATKFALRGFSEALRREYRERGISVTYAAPRATKTEGVDALEKLIAAMQPKLDDPATVAAQIWTAVEKGEASVYPGRAERLFVVLQRLFPAFIDSAVCKQMAKLIAS</sequence>
<keyword evidence="6" id="KW-1185">Reference proteome</keyword>
<reference evidence="5 6" key="1">
    <citation type="submission" date="2017-02" db="EMBL/GenBank/DDBJ databases">
        <authorList>
            <person name="Peterson S.W."/>
        </authorList>
    </citation>
    <scope>NUCLEOTIDE SEQUENCE [LARGE SCALE GENOMIC DNA]</scope>
    <source>
        <strain evidence="5 6">S285</strain>
    </source>
</reference>
<protein>
    <submittedName>
        <fullName evidence="5">Short-chain dehydrogenase</fullName>
    </submittedName>
</protein>
<dbReference type="InterPro" id="IPR002347">
    <property type="entry name" value="SDR_fam"/>
</dbReference>
<gene>
    <name evidence="5" type="ORF">B1812_08530</name>
</gene>
<dbReference type="KEGG" id="mbry:B1812_08530"/>
<keyword evidence="2" id="KW-0560">Oxidoreductase</keyword>
<evidence type="ECO:0000256" key="2">
    <source>
        <dbReference type="ARBA" id="ARBA00023002"/>
    </source>
</evidence>
<dbReference type="PRINTS" id="PR00081">
    <property type="entry name" value="GDHRDH"/>
</dbReference>
<organism evidence="5 6">
    <name type="scientific">Methylocystis bryophila</name>
    <dbReference type="NCBI Taxonomy" id="655015"/>
    <lineage>
        <taxon>Bacteria</taxon>
        <taxon>Pseudomonadati</taxon>
        <taxon>Pseudomonadota</taxon>
        <taxon>Alphaproteobacteria</taxon>
        <taxon>Hyphomicrobiales</taxon>
        <taxon>Methylocystaceae</taxon>
        <taxon>Methylocystis</taxon>
    </lineage>
</organism>
<dbReference type="InterPro" id="IPR036291">
    <property type="entry name" value="NAD(P)-bd_dom_sf"/>
</dbReference>
<dbReference type="Gene3D" id="3.40.50.720">
    <property type="entry name" value="NAD(P)-binding Rossmann-like Domain"/>
    <property type="match status" value="1"/>
</dbReference>
<evidence type="ECO:0000313" key="6">
    <source>
        <dbReference type="Proteomes" id="UP000193978"/>
    </source>
</evidence>
<dbReference type="AlphaFoldDB" id="A0A1W6MU81"/>
<dbReference type="STRING" id="655015.B1812_08530"/>
<dbReference type="SMART" id="SM00822">
    <property type="entry name" value="PKS_KR"/>
    <property type="match status" value="1"/>
</dbReference>
<dbReference type="GO" id="GO:0016491">
    <property type="term" value="F:oxidoreductase activity"/>
    <property type="evidence" value="ECO:0007669"/>
    <property type="project" value="UniProtKB-KW"/>
</dbReference>
<proteinExistence type="inferred from homology"/>
<name>A0A1W6MU81_9HYPH</name>
<dbReference type="PANTHER" id="PTHR44196:SF1">
    <property type="entry name" value="DEHYDROGENASE_REDUCTASE SDR FAMILY MEMBER 7B"/>
    <property type="match status" value="1"/>
</dbReference>
<dbReference type="RefSeq" id="WP_085771205.1">
    <property type="nucleotide sequence ID" value="NZ_AP027149.1"/>
</dbReference>